<dbReference type="Proteomes" id="UP001152607">
    <property type="component" value="Unassembled WGS sequence"/>
</dbReference>
<gene>
    <name evidence="1" type="ORF">PDIGIT_LOCUS2707</name>
</gene>
<dbReference type="AlphaFoldDB" id="A0A9W4U5A2"/>
<proteinExistence type="predicted"/>
<name>A0A9W4U5A2_9PLEO</name>
<dbReference type="EMBL" id="CAOQHR010000002">
    <property type="protein sequence ID" value="CAI6297519.1"/>
    <property type="molecule type" value="Genomic_DNA"/>
</dbReference>
<reference evidence="1" key="1">
    <citation type="submission" date="2023-01" db="EMBL/GenBank/DDBJ databases">
        <authorList>
            <person name="Van Ghelder C."/>
            <person name="Rancurel C."/>
        </authorList>
    </citation>
    <scope>NUCLEOTIDE SEQUENCE</scope>
    <source>
        <strain evidence="1">CNCM I-4278</strain>
    </source>
</reference>
<protein>
    <submittedName>
        <fullName evidence="1">Uncharacterized protein</fullName>
    </submittedName>
</protein>
<evidence type="ECO:0000313" key="1">
    <source>
        <dbReference type="EMBL" id="CAI6297519.1"/>
    </source>
</evidence>
<evidence type="ECO:0000313" key="2">
    <source>
        <dbReference type="Proteomes" id="UP001152607"/>
    </source>
</evidence>
<organism evidence="1 2">
    <name type="scientific">Periconia digitata</name>
    <dbReference type="NCBI Taxonomy" id="1303443"/>
    <lineage>
        <taxon>Eukaryota</taxon>
        <taxon>Fungi</taxon>
        <taxon>Dikarya</taxon>
        <taxon>Ascomycota</taxon>
        <taxon>Pezizomycotina</taxon>
        <taxon>Dothideomycetes</taxon>
        <taxon>Pleosporomycetidae</taxon>
        <taxon>Pleosporales</taxon>
        <taxon>Massarineae</taxon>
        <taxon>Periconiaceae</taxon>
        <taxon>Periconia</taxon>
    </lineage>
</organism>
<keyword evidence="2" id="KW-1185">Reference proteome</keyword>
<accession>A0A9W4U5A2</accession>
<comment type="caution">
    <text evidence="1">The sequence shown here is derived from an EMBL/GenBank/DDBJ whole genome shotgun (WGS) entry which is preliminary data.</text>
</comment>
<sequence>MLPRNRQKMKARGRYQIHDSTDNPLMAAIHIYSLNIFNREEESVEWMWKMLYIADSNKKAEAMAIAIELSWVI</sequence>